<evidence type="ECO:0000256" key="1">
    <source>
        <dbReference type="ARBA" id="ARBA00004496"/>
    </source>
</evidence>
<protein>
    <recommendedName>
        <fullName evidence="11 13">S-adenosylmethionine:tRNA ribosyltransferase-isomerase</fullName>
        <ecNumber evidence="10 13">2.4.99.17</ecNumber>
    </recommendedName>
    <alternativeName>
        <fullName evidence="12 13">Queuosine biosynthesis protein QueA</fullName>
    </alternativeName>
</protein>
<evidence type="ECO:0000256" key="8">
    <source>
        <dbReference type="ARBA" id="ARBA00052751"/>
    </source>
</evidence>
<comment type="pathway">
    <text evidence="2 13">tRNA modification; tRNA-queuosine biosynthesis.</text>
</comment>
<dbReference type="RefSeq" id="WP_074883993.1">
    <property type="nucleotide sequence ID" value="NZ_FOXO01000003.1"/>
</dbReference>
<evidence type="ECO:0000256" key="13">
    <source>
        <dbReference type="HAMAP-Rule" id="MF_00113"/>
    </source>
</evidence>
<dbReference type="SUPFAM" id="SSF111337">
    <property type="entry name" value="QueA-like"/>
    <property type="match status" value="1"/>
</dbReference>
<dbReference type="PANTHER" id="PTHR30307:SF0">
    <property type="entry name" value="S-ADENOSYLMETHIONINE:TRNA RIBOSYLTRANSFERASE-ISOMERASE"/>
    <property type="match status" value="1"/>
</dbReference>
<keyword evidence="5 13" id="KW-0808">Transferase</keyword>
<dbReference type="Proteomes" id="UP000182624">
    <property type="component" value="Unassembled WGS sequence"/>
</dbReference>
<dbReference type="OrthoDB" id="9805933at2"/>
<evidence type="ECO:0000313" key="15">
    <source>
        <dbReference type="Proteomes" id="UP000182624"/>
    </source>
</evidence>
<dbReference type="GO" id="GO:0005737">
    <property type="term" value="C:cytoplasm"/>
    <property type="evidence" value="ECO:0007669"/>
    <property type="project" value="UniProtKB-SubCell"/>
</dbReference>
<dbReference type="PANTHER" id="PTHR30307">
    <property type="entry name" value="S-ADENOSYLMETHIONINE:TRNA RIBOSYLTRANSFERASE-ISOMERASE"/>
    <property type="match status" value="1"/>
</dbReference>
<comment type="similarity">
    <text evidence="9 13">Belongs to the QueA family.</text>
</comment>
<gene>
    <name evidence="13" type="primary">queA</name>
    <name evidence="14" type="ORF">SAMN04487928_10343</name>
</gene>
<keyword evidence="15" id="KW-1185">Reference proteome</keyword>
<comment type="subunit">
    <text evidence="3 13">Monomer.</text>
</comment>
<dbReference type="EC" id="2.4.99.17" evidence="10 13"/>
<comment type="function">
    <text evidence="13">Transfers and isomerizes the ribose moiety from AdoMet to the 7-aminomethyl group of 7-deazaguanine (preQ1-tRNA) to give epoxyqueuosine (oQ-tRNA).</text>
</comment>
<dbReference type="FunFam" id="3.40.1780.10:FF:000001">
    <property type="entry name" value="S-adenosylmethionine:tRNA ribosyltransferase-isomerase"/>
    <property type="match status" value="1"/>
</dbReference>
<keyword evidence="6 13" id="KW-0949">S-adenosyl-L-methionine</keyword>
<dbReference type="InterPro" id="IPR042119">
    <property type="entry name" value="QueA_dom2"/>
</dbReference>
<dbReference type="UniPathway" id="UPA00392"/>
<evidence type="ECO:0000256" key="9">
    <source>
        <dbReference type="ARBA" id="ARBA00061210"/>
    </source>
</evidence>
<dbReference type="NCBIfam" id="NF001140">
    <property type="entry name" value="PRK00147.1"/>
    <property type="match status" value="1"/>
</dbReference>
<dbReference type="InterPro" id="IPR036100">
    <property type="entry name" value="QueA_sf"/>
</dbReference>
<evidence type="ECO:0000256" key="6">
    <source>
        <dbReference type="ARBA" id="ARBA00022691"/>
    </source>
</evidence>
<evidence type="ECO:0000256" key="11">
    <source>
        <dbReference type="ARBA" id="ARBA00069325"/>
    </source>
</evidence>
<dbReference type="InterPro" id="IPR042118">
    <property type="entry name" value="QueA_dom1"/>
</dbReference>
<dbReference type="InterPro" id="IPR003699">
    <property type="entry name" value="QueA"/>
</dbReference>
<dbReference type="Pfam" id="PF02547">
    <property type="entry name" value="Queuosine_synth"/>
    <property type="match status" value="1"/>
</dbReference>
<keyword evidence="4 13" id="KW-0963">Cytoplasm</keyword>
<evidence type="ECO:0000256" key="2">
    <source>
        <dbReference type="ARBA" id="ARBA00004691"/>
    </source>
</evidence>
<sequence length="349" mass="39293">MAENKELGLSTSDYYFDLPEELIAQDPMEKRDECRLLVVDKETGETEHHKFNEIINYLEPGDCLVLNNTKVIPARLLGEKEGTGAAVEILLLKRKEADVWETLVKPGKKLRPGARVSFGGGILKAEILDIVDEGNRLVKFYYDGIWEEVLDRLGEMPLPPYITHKLQDKSMYQTVYAKYEGSAAAPTAGLHFTEKLLEDIKAKGVDMAFVTLHVGLGTFRPVKVDNVLEHHMHTEWYQVTQEAADKINKAKENGHRIICVGTTSCRTIESAADENGHLTACSGDTSIFIYPGYKFKVLDQLITNFHLPESTLVMLVSALAGREHVLAAYEEAIKERYRFFSFGDACFFK</sequence>
<evidence type="ECO:0000256" key="4">
    <source>
        <dbReference type="ARBA" id="ARBA00022490"/>
    </source>
</evidence>
<proteinExistence type="inferred from homology"/>
<evidence type="ECO:0000256" key="12">
    <source>
        <dbReference type="ARBA" id="ARBA00076160"/>
    </source>
</evidence>
<evidence type="ECO:0000256" key="3">
    <source>
        <dbReference type="ARBA" id="ARBA00011245"/>
    </source>
</evidence>
<dbReference type="FunFam" id="2.40.10.240:FF:000002">
    <property type="entry name" value="S-adenosylmethionine:tRNA ribosyltransferase-isomerase"/>
    <property type="match status" value="1"/>
</dbReference>
<dbReference type="GO" id="GO:0008616">
    <property type="term" value="P:tRNA queuosine(34) biosynthetic process"/>
    <property type="evidence" value="ECO:0007669"/>
    <property type="project" value="UniProtKB-UniRule"/>
</dbReference>
<name>A0A1I5R042_9FIRM</name>
<keyword evidence="14" id="KW-0413">Isomerase</keyword>
<evidence type="ECO:0000256" key="5">
    <source>
        <dbReference type="ARBA" id="ARBA00022679"/>
    </source>
</evidence>
<reference evidence="15" key="1">
    <citation type="submission" date="2016-10" db="EMBL/GenBank/DDBJ databases">
        <authorList>
            <person name="Varghese N."/>
            <person name="Submissions S."/>
        </authorList>
    </citation>
    <scope>NUCLEOTIDE SEQUENCE [LARGE SCALE GENOMIC DNA]</scope>
    <source>
        <strain evidence="15">P18</strain>
    </source>
</reference>
<comment type="catalytic activity">
    <reaction evidence="8 13">
        <text>7-aminomethyl-7-carbaguanosine(34) in tRNA + S-adenosyl-L-methionine = epoxyqueuosine(34) in tRNA + adenine + L-methionine + 2 H(+)</text>
        <dbReference type="Rhea" id="RHEA:32155"/>
        <dbReference type="Rhea" id="RHEA-COMP:10342"/>
        <dbReference type="Rhea" id="RHEA-COMP:18582"/>
        <dbReference type="ChEBI" id="CHEBI:15378"/>
        <dbReference type="ChEBI" id="CHEBI:16708"/>
        <dbReference type="ChEBI" id="CHEBI:57844"/>
        <dbReference type="ChEBI" id="CHEBI:59789"/>
        <dbReference type="ChEBI" id="CHEBI:82833"/>
        <dbReference type="ChEBI" id="CHEBI:194443"/>
        <dbReference type="EC" id="2.4.99.17"/>
    </reaction>
</comment>
<comment type="subcellular location">
    <subcellularLocation>
        <location evidence="1 13">Cytoplasm</location>
    </subcellularLocation>
</comment>
<organism evidence="14 15">
    <name type="scientific">Butyrivibrio proteoclasticus</name>
    <dbReference type="NCBI Taxonomy" id="43305"/>
    <lineage>
        <taxon>Bacteria</taxon>
        <taxon>Bacillati</taxon>
        <taxon>Bacillota</taxon>
        <taxon>Clostridia</taxon>
        <taxon>Lachnospirales</taxon>
        <taxon>Lachnospiraceae</taxon>
        <taxon>Butyrivibrio</taxon>
    </lineage>
</organism>
<dbReference type="Gene3D" id="2.40.10.240">
    <property type="entry name" value="QueA-like"/>
    <property type="match status" value="1"/>
</dbReference>
<dbReference type="AlphaFoldDB" id="A0A1I5R042"/>
<dbReference type="GO" id="GO:0051075">
    <property type="term" value="F:S-adenosylmethionine:tRNA ribosyltransferase-isomerase activity"/>
    <property type="evidence" value="ECO:0007669"/>
    <property type="project" value="UniProtKB-EC"/>
</dbReference>
<keyword evidence="7 13" id="KW-0671">Queuosine biosynthesis</keyword>
<dbReference type="NCBIfam" id="TIGR00113">
    <property type="entry name" value="queA"/>
    <property type="match status" value="1"/>
</dbReference>
<evidence type="ECO:0000313" key="14">
    <source>
        <dbReference type="EMBL" id="SFP51717.1"/>
    </source>
</evidence>
<evidence type="ECO:0000256" key="10">
    <source>
        <dbReference type="ARBA" id="ARBA00066503"/>
    </source>
</evidence>
<dbReference type="EMBL" id="FOXO01000003">
    <property type="protein sequence ID" value="SFP51717.1"/>
    <property type="molecule type" value="Genomic_DNA"/>
</dbReference>
<dbReference type="HAMAP" id="MF_00113">
    <property type="entry name" value="QueA"/>
    <property type="match status" value="1"/>
</dbReference>
<dbReference type="Gene3D" id="3.40.1780.10">
    <property type="entry name" value="QueA-like"/>
    <property type="match status" value="1"/>
</dbReference>
<evidence type="ECO:0000256" key="7">
    <source>
        <dbReference type="ARBA" id="ARBA00022785"/>
    </source>
</evidence>
<accession>A0A1I5R042</accession>